<accession>A0ABR9R0Q0</accession>
<keyword evidence="1" id="KW-0732">Signal</keyword>
<proteinExistence type="predicted"/>
<sequence length="319" mass="34897">MAYWIRCAKTCLMAAAAAFLFAGCAGRPLVEREIVRAIFFAKEGGSSHAVLLLQDQQSEDSSDYNVASGKGDTPAQALADAEAGLDGVMFYGLTDLVALPFHCSWEELQGFAALLYETAQPSPEITLFLLDDRTVSRLQETAGQLYDEMQAAEKKYQLCCGLESVLCQGEEAELPCWQGDDYGFAVLCRGQQTIRYVEPVRAQLAAVLSGQSRQLEFVFADDSISCRTSASVLVQAQSSQTCVFLRLEDTSLTALTDQVPRGEEQLRQLLAEELQNAFSQMCTDLKAMGADPFRLSFWQTCLQGKPDDGLPAVLSVEFA</sequence>
<dbReference type="EMBL" id="JADCKC010000001">
    <property type="protein sequence ID" value="MBE5036711.1"/>
    <property type="molecule type" value="Genomic_DNA"/>
</dbReference>
<evidence type="ECO:0000256" key="1">
    <source>
        <dbReference type="SAM" id="SignalP"/>
    </source>
</evidence>
<evidence type="ECO:0000313" key="2">
    <source>
        <dbReference type="EMBL" id="MBE5036711.1"/>
    </source>
</evidence>
<dbReference type="PROSITE" id="PS51257">
    <property type="entry name" value="PROKAR_LIPOPROTEIN"/>
    <property type="match status" value="1"/>
</dbReference>
<reference evidence="2 3" key="1">
    <citation type="submission" date="2020-10" db="EMBL/GenBank/DDBJ databases">
        <title>ChiBAC.</title>
        <authorList>
            <person name="Zenner C."/>
            <person name="Hitch T.C.A."/>
            <person name="Clavel T."/>
        </authorList>
    </citation>
    <scope>NUCLEOTIDE SEQUENCE [LARGE SCALE GENOMIC DNA]</scope>
    <source>
        <strain evidence="2 3">DSM 109015</strain>
    </source>
</reference>
<feature type="signal peptide" evidence="1">
    <location>
        <begin position="1"/>
        <end position="22"/>
    </location>
</feature>
<feature type="chain" id="PRO_5045479770" description="Germination protein, Ger(X)C family" evidence="1">
    <location>
        <begin position="23"/>
        <end position="319"/>
    </location>
</feature>
<evidence type="ECO:0000313" key="3">
    <source>
        <dbReference type="Proteomes" id="UP000768567"/>
    </source>
</evidence>
<gene>
    <name evidence="2" type="ORF">INF35_02755</name>
</gene>
<keyword evidence="3" id="KW-1185">Reference proteome</keyword>
<protein>
    <recommendedName>
        <fullName evidence="4">Germination protein, Ger(X)C family</fullName>
    </recommendedName>
</protein>
<dbReference type="RefSeq" id="WP_193500001.1">
    <property type="nucleotide sequence ID" value="NZ_JADCKC010000001.1"/>
</dbReference>
<name>A0ABR9R0Q0_9FIRM</name>
<organism evidence="2 3">
    <name type="scientific">Gemmiger gallinarum</name>
    <dbReference type="NCBI Taxonomy" id="2779354"/>
    <lineage>
        <taxon>Bacteria</taxon>
        <taxon>Bacillati</taxon>
        <taxon>Bacillota</taxon>
        <taxon>Clostridia</taxon>
        <taxon>Eubacteriales</taxon>
        <taxon>Gemmiger</taxon>
    </lineage>
</organism>
<evidence type="ECO:0008006" key="4">
    <source>
        <dbReference type="Google" id="ProtNLM"/>
    </source>
</evidence>
<dbReference type="Proteomes" id="UP000768567">
    <property type="component" value="Unassembled WGS sequence"/>
</dbReference>
<comment type="caution">
    <text evidence="2">The sequence shown here is derived from an EMBL/GenBank/DDBJ whole genome shotgun (WGS) entry which is preliminary data.</text>
</comment>